<keyword evidence="13" id="KW-0175">Coiled coil</keyword>
<dbReference type="SMART" id="SM00086">
    <property type="entry name" value="PAC"/>
    <property type="match status" value="4"/>
</dbReference>
<dbReference type="InterPro" id="IPR000700">
    <property type="entry name" value="PAS-assoc_C"/>
</dbReference>
<keyword evidence="9" id="KW-0902">Two-component regulatory system</keyword>
<keyword evidence="6" id="KW-0547">Nucleotide-binding</keyword>
<evidence type="ECO:0000259" key="17">
    <source>
        <dbReference type="PROSITE" id="PS50113"/>
    </source>
</evidence>
<keyword evidence="11" id="KW-0131">Cell cycle</keyword>
<keyword evidence="5" id="KW-0808">Transferase</keyword>
<evidence type="ECO:0000256" key="1">
    <source>
        <dbReference type="ARBA" id="ARBA00000085"/>
    </source>
</evidence>
<keyword evidence="7" id="KW-0418">Kinase</keyword>
<comment type="catalytic activity">
    <reaction evidence="1">
        <text>ATP + protein L-histidine = ADP + protein N-phospho-L-histidine.</text>
        <dbReference type="EC" id="2.7.13.3"/>
    </reaction>
</comment>
<dbReference type="Pfam" id="PF13426">
    <property type="entry name" value="PAS_9"/>
    <property type="match status" value="2"/>
</dbReference>
<dbReference type="InterPro" id="IPR036890">
    <property type="entry name" value="HATPase_C_sf"/>
</dbReference>
<dbReference type="PROSITE" id="PS50110">
    <property type="entry name" value="RESPONSE_REGULATORY"/>
    <property type="match status" value="1"/>
</dbReference>
<evidence type="ECO:0000313" key="19">
    <source>
        <dbReference type="Proteomes" id="UP000075799"/>
    </source>
</evidence>
<dbReference type="GO" id="GO:0000155">
    <property type="term" value="F:phosphorelay sensor kinase activity"/>
    <property type="evidence" value="ECO:0007669"/>
    <property type="project" value="InterPro"/>
</dbReference>
<dbReference type="PRINTS" id="PR00344">
    <property type="entry name" value="BCTRLSENSOR"/>
</dbReference>
<dbReference type="GO" id="GO:0009927">
    <property type="term" value="F:histidine phosphotransfer kinase activity"/>
    <property type="evidence" value="ECO:0007669"/>
    <property type="project" value="TreeGrafter"/>
</dbReference>
<dbReference type="FunFam" id="1.10.287.130:FF:000038">
    <property type="entry name" value="Sensory transduction histidine kinase"/>
    <property type="match status" value="1"/>
</dbReference>
<evidence type="ECO:0000313" key="18">
    <source>
        <dbReference type="EMBL" id="KYG65157.1"/>
    </source>
</evidence>
<dbReference type="Gene3D" id="1.10.287.130">
    <property type="match status" value="1"/>
</dbReference>
<evidence type="ECO:0000259" key="14">
    <source>
        <dbReference type="PROSITE" id="PS50109"/>
    </source>
</evidence>
<dbReference type="InterPro" id="IPR000014">
    <property type="entry name" value="PAS"/>
</dbReference>
<dbReference type="SMART" id="SM00388">
    <property type="entry name" value="HisKA"/>
    <property type="match status" value="1"/>
</dbReference>
<dbReference type="GO" id="GO:0005524">
    <property type="term" value="F:ATP binding"/>
    <property type="evidence" value="ECO:0007669"/>
    <property type="project" value="UniProtKB-KW"/>
</dbReference>
<dbReference type="Pfam" id="PF00072">
    <property type="entry name" value="Response_reg"/>
    <property type="match status" value="1"/>
</dbReference>
<dbReference type="InterPro" id="IPR003594">
    <property type="entry name" value="HATPase_dom"/>
</dbReference>
<dbReference type="InterPro" id="IPR011006">
    <property type="entry name" value="CheY-like_superfamily"/>
</dbReference>
<dbReference type="EMBL" id="LUKD01000005">
    <property type="protein sequence ID" value="KYG65157.1"/>
    <property type="molecule type" value="Genomic_DNA"/>
</dbReference>
<dbReference type="InterPro" id="IPR003661">
    <property type="entry name" value="HisK_dim/P_dom"/>
</dbReference>
<dbReference type="InterPro" id="IPR013656">
    <property type="entry name" value="PAS_4"/>
</dbReference>
<comment type="subcellular location">
    <subcellularLocation>
        <location evidence="2">Membrane</location>
    </subcellularLocation>
</comment>
<dbReference type="SMART" id="SM00091">
    <property type="entry name" value="PAS"/>
    <property type="match status" value="4"/>
</dbReference>
<dbReference type="PROSITE" id="PS50109">
    <property type="entry name" value="HIS_KIN"/>
    <property type="match status" value="1"/>
</dbReference>
<name>A0A162G745_BDEBC</name>
<dbReference type="Proteomes" id="UP000075799">
    <property type="component" value="Unassembled WGS sequence"/>
</dbReference>
<dbReference type="Pfam" id="PF08447">
    <property type="entry name" value="PAS_3"/>
    <property type="match status" value="1"/>
</dbReference>
<evidence type="ECO:0000256" key="7">
    <source>
        <dbReference type="ARBA" id="ARBA00022777"/>
    </source>
</evidence>
<evidence type="ECO:0000256" key="13">
    <source>
        <dbReference type="SAM" id="Coils"/>
    </source>
</evidence>
<keyword evidence="4 12" id="KW-0597">Phosphoprotein</keyword>
<organism evidence="18 19">
    <name type="scientific">Bdellovibrio bacteriovorus</name>
    <dbReference type="NCBI Taxonomy" id="959"/>
    <lineage>
        <taxon>Bacteria</taxon>
        <taxon>Pseudomonadati</taxon>
        <taxon>Bdellovibrionota</taxon>
        <taxon>Bdellovibrionia</taxon>
        <taxon>Bdellovibrionales</taxon>
        <taxon>Pseudobdellovibrionaceae</taxon>
        <taxon>Bdellovibrio</taxon>
    </lineage>
</organism>
<dbReference type="SUPFAM" id="SSF55785">
    <property type="entry name" value="PYP-like sensor domain (PAS domain)"/>
    <property type="match status" value="4"/>
</dbReference>
<evidence type="ECO:0000256" key="3">
    <source>
        <dbReference type="ARBA" id="ARBA00012438"/>
    </source>
</evidence>
<dbReference type="RefSeq" id="WP_063206976.1">
    <property type="nucleotide sequence ID" value="NZ_LUKD01000005.1"/>
</dbReference>
<dbReference type="EC" id="2.7.13.3" evidence="3"/>
<evidence type="ECO:0000256" key="4">
    <source>
        <dbReference type="ARBA" id="ARBA00022553"/>
    </source>
</evidence>
<dbReference type="PROSITE" id="PS50113">
    <property type="entry name" value="PAC"/>
    <property type="match status" value="4"/>
</dbReference>
<dbReference type="SUPFAM" id="SSF55874">
    <property type="entry name" value="ATPase domain of HSP90 chaperone/DNA topoisomerase II/histidine kinase"/>
    <property type="match status" value="1"/>
</dbReference>
<evidence type="ECO:0000256" key="8">
    <source>
        <dbReference type="ARBA" id="ARBA00022840"/>
    </source>
</evidence>
<dbReference type="FunFam" id="3.30.565.10:FF:000010">
    <property type="entry name" value="Sensor histidine kinase RcsC"/>
    <property type="match status" value="1"/>
</dbReference>
<dbReference type="InterPro" id="IPR005467">
    <property type="entry name" value="His_kinase_dom"/>
</dbReference>
<dbReference type="InterPro" id="IPR035965">
    <property type="entry name" value="PAS-like_dom_sf"/>
</dbReference>
<feature type="coiled-coil region" evidence="13">
    <location>
        <begin position="659"/>
        <end position="686"/>
    </location>
</feature>
<accession>A0A162G745</accession>
<gene>
    <name evidence="18" type="ORF">AZI87_11345</name>
</gene>
<dbReference type="GO" id="GO:0005886">
    <property type="term" value="C:plasma membrane"/>
    <property type="evidence" value="ECO:0007669"/>
    <property type="project" value="TreeGrafter"/>
</dbReference>
<keyword evidence="8" id="KW-0067">ATP-binding</keyword>
<dbReference type="CDD" id="cd17546">
    <property type="entry name" value="REC_hyHK_CKI1_RcsC-like"/>
    <property type="match status" value="1"/>
</dbReference>
<dbReference type="CDD" id="cd00082">
    <property type="entry name" value="HisKA"/>
    <property type="match status" value="1"/>
</dbReference>
<dbReference type="CDD" id="cd16922">
    <property type="entry name" value="HATPase_EvgS-ArcB-TorS-like"/>
    <property type="match status" value="1"/>
</dbReference>
<dbReference type="Pfam" id="PF08448">
    <property type="entry name" value="PAS_4"/>
    <property type="match status" value="1"/>
</dbReference>
<dbReference type="Gene3D" id="3.30.450.20">
    <property type="entry name" value="PAS domain"/>
    <property type="match status" value="4"/>
</dbReference>
<dbReference type="PROSITE" id="PS50112">
    <property type="entry name" value="PAS"/>
    <property type="match status" value="2"/>
</dbReference>
<dbReference type="SUPFAM" id="SSF52172">
    <property type="entry name" value="CheY-like"/>
    <property type="match status" value="1"/>
</dbReference>
<dbReference type="InterPro" id="IPR036097">
    <property type="entry name" value="HisK_dim/P_sf"/>
</dbReference>
<reference evidence="18 19" key="1">
    <citation type="submission" date="2016-03" db="EMBL/GenBank/DDBJ databases">
        <authorList>
            <person name="Ploux O."/>
        </authorList>
    </citation>
    <scope>NUCLEOTIDE SEQUENCE [LARGE SCALE GENOMIC DNA]</scope>
    <source>
        <strain evidence="18 19">EC13</strain>
    </source>
</reference>
<dbReference type="SMART" id="SM00387">
    <property type="entry name" value="HATPase_c"/>
    <property type="match status" value="1"/>
</dbReference>
<evidence type="ECO:0000256" key="2">
    <source>
        <dbReference type="ARBA" id="ARBA00004370"/>
    </source>
</evidence>
<feature type="modified residue" description="4-aspartylphosphate" evidence="12">
    <location>
        <position position="990"/>
    </location>
</feature>
<dbReference type="InterPro" id="IPR013655">
    <property type="entry name" value="PAS_fold_3"/>
</dbReference>
<dbReference type="SUPFAM" id="SSF47384">
    <property type="entry name" value="Homodimeric domain of signal transducing histidine kinase"/>
    <property type="match status" value="1"/>
</dbReference>
<evidence type="ECO:0000259" key="16">
    <source>
        <dbReference type="PROSITE" id="PS50112"/>
    </source>
</evidence>
<feature type="domain" description="PAC" evidence="17">
    <location>
        <begin position="623"/>
        <end position="675"/>
    </location>
</feature>
<evidence type="ECO:0000256" key="5">
    <source>
        <dbReference type="ARBA" id="ARBA00022679"/>
    </source>
</evidence>
<comment type="caution">
    <text evidence="18">The sequence shown here is derived from an EMBL/GenBank/DDBJ whole genome shotgun (WGS) entry which is preliminary data.</text>
</comment>
<dbReference type="InterPro" id="IPR001789">
    <property type="entry name" value="Sig_transdc_resp-reg_receiver"/>
</dbReference>
<feature type="domain" description="PAS" evidence="16">
    <location>
        <begin position="549"/>
        <end position="619"/>
    </location>
</feature>
<dbReference type="NCBIfam" id="TIGR00229">
    <property type="entry name" value="sensory_box"/>
    <property type="match status" value="4"/>
</dbReference>
<protein>
    <recommendedName>
        <fullName evidence="3">histidine kinase</fullName>
        <ecNumber evidence="3">2.7.13.3</ecNumber>
    </recommendedName>
</protein>
<dbReference type="Gene3D" id="3.30.565.10">
    <property type="entry name" value="Histidine kinase-like ATPase, C-terminal domain"/>
    <property type="match status" value="1"/>
</dbReference>
<evidence type="ECO:0000256" key="11">
    <source>
        <dbReference type="ARBA" id="ARBA00023306"/>
    </source>
</evidence>
<feature type="domain" description="PAS" evidence="16">
    <location>
        <begin position="152"/>
        <end position="225"/>
    </location>
</feature>
<proteinExistence type="predicted"/>
<dbReference type="SMART" id="SM00448">
    <property type="entry name" value="REC"/>
    <property type="match status" value="1"/>
</dbReference>
<evidence type="ECO:0000256" key="6">
    <source>
        <dbReference type="ARBA" id="ARBA00022741"/>
    </source>
</evidence>
<feature type="domain" description="Response regulatory" evidence="15">
    <location>
        <begin position="941"/>
        <end position="1055"/>
    </location>
</feature>
<evidence type="ECO:0000256" key="9">
    <source>
        <dbReference type="ARBA" id="ARBA00023012"/>
    </source>
</evidence>
<dbReference type="InterPro" id="IPR001610">
    <property type="entry name" value="PAC"/>
</dbReference>
<evidence type="ECO:0000256" key="12">
    <source>
        <dbReference type="PROSITE-ProRule" id="PRU00169"/>
    </source>
</evidence>
<feature type="domain" description="PAC" evidence="17">
    <location>
        <begin position="361"/>
        <end position="415"/>
    </location>
</feature>
<dbReference type="Pfam" id="PF02518">
    <property type="entry name" value="HATPase_c"/>
    <property type="match status" value="1"/>
</dbReference>
<feature type="domain" description="PAC" evidence="17">
    <location>
        <begin position="227"/>
        <end position="279"/>
    </location>
</feature>
<keyword evidence="10" id="KW-0472">Membrane</keyword>
<dbReference type="Pfam" id="PF00512">
    <property type="entry name" value="HisKA"/>
    <property type="match status" value="1"/>
</dbReference>
<dbReference type="AlphaFoldDB" id="A0A162G745"/>
<dbReference type="CDD" id="cd00130">
    <property type="entry name" value="PAS"/>
    <property type="match status" value="2"/>
</dbReference>
<feature type="domain" description="PAC" evidence="17">
    <location>
        <begin position="496"/>
        <end position="548"/>
    </location>
</feature>
<dbReference type="Gene3D" id="3.40.50.2300">
    <property type="match status" value="1"/>
</dbReference>
<feature type="domain" description="Histidine kinase" evidence="14">
    <location>
        <begin position="693"/>
        <end position="912"/>
    </location>
</feature>
<dbReference type="PANTHER" id="PTHR43047:SF72">
    <property type="entry name" value="OSMOSENSING HISTIDINE PROTEIN KINASE SLN1"/>
    <property type="match status" value="1"/>
</dbReference>
<evidence type="ECO:0000256" key="10">
    <source>
        <dbReference type="ARBA" id="ARBA00023136"/>
    </source>
</evidence>
<sequence length="1056" mass="117954">MSTRELASVLKKSKELVLKTWEERCRSLLPAAGPLAPRALRNSLPQFLDELAKTLEYPQSQRYVLDEESRMAKEHGKKRSEQLEYDLSQVIDEYQILRQVLFEILEAETSVDVKTRDIILDAISVGIRKGAVEFVQSRNQASLQASENLRISEEQFRLVVEGVKDHAIICTDPEGVVVYWSPGAENLFLWKSDEVLGTSGSRIFIPEDLEQGMDRKEMKTAADEGMAEDNRWHIRKDQSRFFATGIMNPLRDSQGKLIGFVKVLRDFTEKMITQENLHRVKSEAEAARNTLNELVMQAPVAMVLVMEPDYRFVMANPAYEKIVARKVAGKTVLEAFTDEEVGHFIPLLDKVVRTGQPFVGKEIPLTLPEPDGHLKTQYVNLSYHPFQESGGEVKGVFAVVQDVTEQVESRKELELANQKLQAILDRAPMGISFIEAPSGKMIMMNDQARKILGHESRVTDNYKQYGKMGAIHKDGTPYSAEDYPTVRAFKYGETIIDEDMSYIRHDGKTIDLSVSAGPIFTHDGKISGAVGTFFDVTERNRLRAELEEREENFRAIFAQAASGIARMSTASRWELVNVRLTEILQYSAEELSQKTCTEMTHPEDVETELSHLEEMRAGKYDSFSMEIRYLRKDGSYVWVILTKSIVRDVDGKAKYYISVIEDITERKKLEEELHRAKQAADRASASKSAFLANMSHEIRTPMTAVLGFTEILKDSTLTQAERIDAISRIDNSGRALLRLIDDILDISKIEAGRLDIQKSRFSPVAVVSDVVSFMRVNAERKGVSLRLKVDASVPTEATSDPGRLRQILVNLIGNAIKFTSVGEVLVSLKAEDFRYLIFEVRDTGIGISEEDLKKLFKPFAQADGSITRKFGGTGLGLVLSRRLAETLGGSLDVAESIVGVGTTFVVRIDAKPFSYTEGPSAPSIPEIKHDGGARAELEDVRVLLAEDVIDNQILISKYLEKAGASVAFANNGAEAVELALQRDFDIILMDIQMPVLDGIRATKELRSKGYTGPIVALTAHAMAEEVKKSIEAGCNAHLTKPIDKKALVEAVQKFSR</sequence>
<dbReference type="OrthoDB" id="5287274at2"/>
<dbReference type="InterPro" id="IPR004358">
    <property type="entry name" value="Sig_transdc_His_kin-like_C"/>
</dbReference>
<evidence type="ECO:0000259" key="15">
    <source>
        <dbReference type="PROSITE" id="PS50110"/>
    </source>
</evidence>
<dbReference type="PANTHER" id="PTHR43047">
    <property type="entry name" value="TWO-COMPONENT HISTIDINE PROTEIN KINASE"/>
    <property type="match status" value="1"/>
</dbReference>